<dbReference type="GO" id="GO:0001786">
    <property type="term" value="F:phosphatidylserine binding"/>
    <property type="evidence" value="ECO:0007669"/>
    <property type="project" value="TreeGrafter"/>
</dbReference>
<dbReference type="EMBL" id="CAJNOH010000351">
    <property type="protein sequence ID" value="CAF1010299.1"/>
    <property type="molecule type" value="Genomic_DNA"/>
</dbReference>
<gene>
    <name evidence="3" type="ORF">PYM288_LOCUS15070</name>
</gene>
<evidence type="ECO:0000256" key="2">
    <source>
        <dbReference type="SAM" id="MobiDB-lite"/>
    </source>
</evidence>
<sequence>MMTESTRSKTNPTPNYLFRNVTELTLTINQQWPIKSIEHLSTIVNLSNLQKVHLNFGCDCKFAVSLDVEMDTLFKRAWNLRSIQITCNDSERMKLITLNAICLKLPSHIKRLDTDIMLIKRLNRRLHVSTLRHSVEFNYKRNARNLWKMLKSSVRTHKLDLNFLARSLSCYNREQRLILVQDLEYEHNYKIIDMVLEQLESPMRSCALALLFEPIELYVHHVHDLLFLKFQNKSNMNISRNSIETDLHVVQSKESLLSKLIIQLLEGQRNEDITYSVSAAKVIAKRLSETSKDATSGIDSDIFINFFTHDAFAQLSAVFDIYEDRYGCPIQVAIQHQCENQIEVECFQDIVEYTRSPAGYHAKILRQALDQNPVDYITLIRISVGHEGKDLSEIKLEYSKVFDETLDQTIQDRIDILEIKILLLTIITIGDDTMPNDSSETRSDKRDSSSLVSEANAFHSQN</sequence>
<evidence type="ECO:0000313" key="4">
    <source>
        <dbReference type="Proteomes" id="UP000663854"/>
    </source>
</evidence>
<dbReference type="PANTHER" id="PTHR10502">
    <property type="entry name" value="ANNEXIN"/>
    <property type="match status" value="1"/>
</dbReference>
<dbReference type="Gene3D" id="1.10.220.10">
    <property type="entry name" value="Annexin"/>
    <property type="match status" value="2"/>
</dbReference>
<comment type="similarity">
    <text evidence="1">Belongs to the annexin family.</text>
</comment>
<dbReference type="GO" id="GO:0005544">
    <property type="term" value="F:calcium-dependent phospholipid binding"/>
    <property type="evidence" value="ECO:0007669"/>
    <property type="project" value="InterPro"/>
</dbReference>
<dbReference type="Proteomes" id="UP000663854">
    <property type="component" value="Unassembled WGS sequence"/>
</dbReference>
<proteinExistence type="inferred from homology"/>
<organism evidence="3 4">
    <name type="scientific">Rotaria sordida</name>
    <dbReference type="NCBI Taxonomy" id="392033"/>
    <lineage>
        <taxon>Eukaryota</taxon>
        <taxon>Metazoa</taxon>
        <taxon>Spiralia</taxon>
        <taxon>Gnathifera</taxon>
        <taxon>Rotifera</taxon>
        <taxon>Eurotatoria</taxon>
        <taxon>Bdelloidea</taxon>
        <taxon>Philodinida</taxon>
        <taxon>Philodinidae</taxon>
        <taxon>Rotaria</taxon>
    </lineage>
</organism>
<dbReference type="GO" id="GO:0005886">
    <property type="term" value="C:plasma membrane"/>
    <property type="evidence" value="ECO:0007669"/>
    <property type="project" value="TreeGrafter"/>
</dbReference>
<protein>
    <submittedName>
        <fullName evidence="3">Uncharacterized protein</fullName>
    </submittedName>
</protein>
<evidence type="ECO:0000256" key="1">
    <source>
        <dbReference type="ARBA" id="ARBA00007831"/>
    </source>
</evidence>
<feature type="region of interest" description="Disordered" evidence="2">
    <location>
        <begin position="434"/>
        <end position="462"/>
    </location>
</feature>
<feature type="compositionally biased region" description="Basic and acidic residues" evidence="2">
    <location>
        <begin position="439"/>
        <end position="448"/>
    </location>
</feature>
<feature type="compositionally biased region" description="Polar residues" evidence="2">
    <location>
        <begin position="449"/>
        <end position="462"/>
    </location>
</feature>
<evidence type="ECO:0000313" key="3">
    <source>
        <dbReference type="EMBL" id="CAF1010299.1"/>
    </source>
</evidence>
<dbReference type="InterPro" id="IPR037104">
    <property type="entry name" value="Annexin_sf"/>
</dbReference>
<reference evidence="3" key="1">
    <citation type="submission" date="2021-02" db="EMBL/GenBank/DDBJ databases">
        <authorList>
            <person name="Nowell W R."/>
        </authorList>
    </citation>
    <scope>NUCLEOTIDE SEQUENCE</scope>
</reference>
<dbReference type="SUPFAM" id="SSF47874">
    <property type="entry name" value="Annexin"/>
    <property type="match status" value="1"/>
</dbReference>
<comment type="caution">
    <text evidence="3">The sequence shown here is derived from an EMBL/GenBank/DDBJ whole genome shotgun (WGS) entry which is preliminary data.</text>
</comment>
<accession>A0A814HKU7</accession>
<name>A0A814HKU7_9BILA</name>
<dbReference type="AlphaFoldDB" id="A0A814HKU7"/>
<dbReference type="GO" id="GO:0005737">
    <property type="term" value="C:cytoplasm"/>
    <property type="evidence" value="ECO:0007669"/>
    <property type="project" value="TreeGrafter"/>
</dbReference>
<dbReference type="PANTHER" id="PTHR10502:SF102">
    <property type="entry name" value="ANNEXIN B11"/>
    <property type="match status" value="1"/>
</dbReference>
<dbReference type="GO" id="GO:0005509">
    <property type="term" value="F:calcium ion binding"/>
    <property type="evidence" value="ECO:0007669"/>
    <property type="project" value="InterPro"/>
</dbReference>